<sequence>QWNVHKKLAIITFLEKHSSNSVCATATHFNIEPKQLNNRRPPKYPELENKIYGWVKDLRSALKPVTQSMIWHYYNDWLDNGIITYTKTGRIQCPAYNLVTQWILQTWNNTDSNLI</sequence>
<feature type="non-terminal residue" evidence="1">
    <location>
        <position position="115"/>
    </location>
</feature>
<proteinExistence type="predicted"/>
<gene>
    <name evidence="1" type="ORF">CPELLU_LOCUS7409</name>
</gene>
<dbReference type="OrthoDB" id="2423006at2759"/>
<dbReference type="AlphaFoldDB" id="A0A9N9CQ36"/>
<evidence type="ECO:0000313" key="1">
    <source>
        <dbReference type="EMBL" id="CAG8610056.1"/>
    </source>
</evidence>
<dbReference type="Proteomes" id="UP000789759">
    <property type="component" value="Unassembled WGS sequence"/>
</dbReference>
<organism evidence="1 2">
    <name type="scientific">Cetraspora pellucida</name>
    <dbReference type="NCBI Taxonomy" id="1433469"/>
    <lineage>
        <taxon>Eukaryota</taxon>
        <taxon>Fungi</taxon>
        <taxon>Fungi incertae sedis</taxon>
        <taxon>Mucoromycota</taxon>
        <taxon>Glomeromycotina</taxon>
        <taxon>Glomeromycetes</taxon>
        <taxon>Diversisporales</taxon>
        <taxon>Gigasporaceae</taxon>
        <taxon>Cetraspora</taxon>
    </lineage>
</organism>
<name>A0A9N9CQ36_9GLOM</name>
<reference evidence="1" key="1">
    <citation type="submission" date="2021-06" db="EMBL/GenBank/DDBJ databases">
        <authorList>
            <person name="Kallberg Y."/>
            <person name="Tangrot J."/>
            <person name="Rosling A."/>
        </authorList>
    </citation>
    <scope>NUCLEOTIDE SEQUENCE</scope>
    <source>
        <strain evidence="1">FL966</strain>
    </source>
</reference>
<evidence type="ECO:0000313" key="2">
    <source>
        <dbReference type="Proteomes" id="UP000789759"/>
    </source>
</evidence>
<dbReference type="EMBL" id="CAJVQA010004956">
    <property type="protein sequence ID" value="CAG8610056.1"/>
    <property type="molecule type" value="Genomic_DNA"/>
</dbReference>
<comment type="caution">
    <text evidence="1">The sequence shown here is derived from an EMBL/GenBank/DDBJ whole genome shotgun (WGS) entry which is preliminary data.</text>
</comment>
<protein>
    <submittedName>
        <fullName evidence="1">13056_t:CDS:1</fullName>
    </submittedName>
</protein>
<keyword evidence="2" id="KW-1185">Reference proteome</keyword>
<accession>A0A9N9CQ36</accession>